<feature type="region of interest" description="Disordered" evidence="1">
    <location>
        <begin position="1"/>
        <end position="21"/>
    </location>
</feature>
<dbReference type="Proteomes" id="UP000540989">
    <property type="component" value="Unassembled WGS sequence"/>
</dbReference>
<dbReference type="RefSeq" id="WP_184221410.1">
    <property type="nucleotide sequence ID" value="NZ_JACHIP010000006.1"/>
</dbReference>
<dbReference type="AlphaFoldDB" id="A0A7W8E5I2"/>
<sequence length="337" mass="37331">MLNELTNETHTPTPSPPAFDPALDGDDLEFRAIFHPLGFAIEIATNRPEVLEAAAELWGFTSPLRECPVAQIRILVSGSSSTECPPGPTYNCQRHLVTLIADSDNYATCDLRASFGFARITHATLRHRLYLQYHFLEAMALGILSAINAPALHAACVSLHDQGFLLCGPSGAGKSTLSYACARAGFVYTTDDASYLLRQADHPRVVGQSHKIRFRPHGRQLFPELQGRTLTPRMEGKPSIEVPTAELRIHTAEEVPIHHLVLLDRQFSGKASIEYCATSIAIERLQEGLYPTLDIRQEQISAMRILENLPTWKLRYSRLDEAIDCLRSLTGAKGYNA</sequence>
<feature type="compositionally biased region" description="Polar residues" evidence="1">
    <location>
        <begin position="1"/>
        <end position="12"/>
    </location>
</feature>
<evidence type="ECO:0000256" key="1">
    <source>
        <dbReference type="SAM" id="MobiDB-lite"/>
    </source>
</evidence>
<gene>
    <name evidence="2" type="ORF">HDF16_004413</name>
</gene>
<evidence type="ECO:0008006" key="4">
    <source>
        <dbReference type="Google" id="ProtNLM"/>
    </source>
</evidence>
<dbReference type="SUPFAM" id="SSF53795">
    <property type="entry name" value="PEP carboxykinase-like"/>
    <property type="match status" value="1"/>
</dbReference>
<dbReference type="InterPro" id="IPR027417">
    <property type="entry name" value="P-loop_NTPase"/>
</dbReference>
<accession>A0A7W8E5I2</accession>
<organism evidence="2 3">
    <name type="scientific">Granulicella aggregans</name>
    <dbReference type="NCBI Taxonomy" id="474949"/>
    <lineage>
        <taxon>Bacteria</taxon>
        <taxon>Pseudomonadati</taxon>
        <taxon>Acidobacteriota</taxon>
        <taxon>Terriglobia</taxon>
        <taxon>Terriglobales</taxon>
        <taxon>Acidobacteriaceae</taxon>
        <taxon>Granulicella</taxon>
    </lineage>
</organism>
<proteinExistence type="predicted"/>
<keyword evidence="3" id="KW-1185">Reference proteome</keyword>
<name>A0A7W8E5I2_9BACT</name>
<protein>
    <recommendedName>
        <fullName evidence="4">Hpr(Ser) kinase/phosphatase</fullName>
    </recommendedName>
</protein>
<dbReference type="Gene3D" id="3.40.50.300">
    <property type="entry name" value="P-loop containing nucleotide triphosphate hydrolases"/>
    <property type="match status" value="1"/>
</dbReference>
<reference evidence="2 3" key="1">
    <citation type="submission" date="2020-08" db="EMBL/GenBank/DDBJ databases">
        <title>Genomic Encyclopedia of Type Strains, Phase IV (KMG-V): Genome sequencing to study the core and pangenomes of soil and plant-associated prokaryotes.</title>
        <authorList>
            <person name="Whitman W."/>
        </authorList>
    </citation>
    <scope>NUCLEOTIDE SEQUENCE [LARGE SCALE GENOMIC DNA]</scope>
    <source>
        <strain evidence="2 3">M8UP14</strain>
    </source>
</reference>
<evidence type="ECO:0000313" key="3">
    <source>
        <dbReference type="Proteomes" id="UP000540989"/>
    </source>
</evidence>
<comment type="caution">
    <text evidence="2">The sequence shown here is derived from an EMBL/GenBank/DDBJ whole genome shotgun (WGS) entry which is preliminary data.</text>
</comment>
<evidence type="ECO:0000313" key="2">
    <source>
        <dbReference type="EMBL" id="MBB5059687.1"/>
    </source>
</evidence>
<dbReference type="EMBL" id="JACHIP010000006">
    <property type="protein sequence ID" value="MBB5059687.1"/>
    <property type="molecule type" value="Genomic_DNA"/>
</dbReference>